<feature type="transmembrane region" description="Helical" evidence="9">
    <location>
        <begin position="203"/>
        <end position="227"/>
    </location>
</feature>
<feature type="transmembrane region" description="Helical" evidence="9">
    <location>
        <begin position="337"/>
        <end position="361"/>
    </location>
</feature>
<dbReference type="InterPro" id="IPR050558">
    <property type="entry name" value="PTS_Sugar-Specific_Components"/>
</dbReference>
<feature type="transmembrane region" description="Helical" evidence="9">
    <location>
        <begin position="157"/>
        <end position="183"/>
    </location>
</feature>
<evidence type="ECO:0000313" key="11">
    <source>
        <dbReference type="EMBL" id="MFA3798950.1"/>
    </source>
</evidence>
<keyword evidence="3" id="KW-1003">Cell membrane</keyword>
<feature type="transmembrane region" description="Helical" evidence="9">
    <location>
        <begin position="282"/>
        <end position="300"/>
    </location>
</feature>
<organism evidence="11 12">
    <name type="scientific">Leptotrichia hongkongensis</name>
    <dbReference type="NCBI Taxonomy" id="554406"/>
    <lineage>
        <taxon>Bacteria</taxon>
        <taxon>Fusobacteriati</taxon>
        <taxon>Fusobacteriota</taxon>
        <taxon>Fusobacteriia</taxon>
        <taxon>Fusobacteriales</taxon>
        <taxon>Leptotrichiaceae</taxon>
        <taxon>Leptotrichia</taxon>
    </lineage>
</organism>
<gene>
    <name evidence="11" type="ORF">ACEG17_01925</name>
</gene>
<keyword evidence="7 9" id="KW-1133">Transmembrane helix</keyword>
<dbReference type="RefSeq" id="WP_372582350.1">
    <property type="nucleotide sequence ID" value="NZ_JBGORW010000002.1"/>
</dbReference>
<evidence type="ECO:0000313" key="12">
    <source>
        <dbReference type="Proteomes" id="UP001571581"/>
    </source>
</evidence>
<feature type="transmembrane region" description="Helical" evidence="9">
    <location>
        <begin position="65"/>
        <end position="88"/>
    </location>
</feature>
<feature type="transmembrane region" description="Helical" evidence="9">
    <location>
        <begin position="100"/>
        <end position="121"/>
    </location>
</feature>
<proteinExistence type="predicted"/>
<reference evidence="11 12" key="1">
    <citation type="submission" date="2024-07" db="EMBL/GenBank/DDBJ databases">
        <authorList>
            <person name="Li X.-J."/>
            <person name="Wang X."/>
        </authorList>
    </citation>
    <scope>NUCLEOTIDE SEQUENCE [LARGE SCALE GENOMIC DNA]</scope>
    <source>
        <strain evidence="11 12">DSM 23441</strain>
    </source>
</reference>
<dbReference type="PROSITE" id="PS51103">
    <property type="entry name" value="PTS_EIIC_TYPE_1"/>
    <property type="match status" value="1"/>
</dbReference>
<evidence type="ECO:0000256" key="4">
    <source>
        <dbReference type="ARBA" id="ARBA00022597"/>
    </source>
</evidence>
<keyword evidence="2" id="KW-0813">Transport</keyword>
<keyword evidence="5" id="KW-0598">Phosphotransferase system</keyword>
<dbReference type="PANTHER" id="PTHR30175">
    <property type="entry name" value="PHOSPHOTRANSFERASE SYSTEM TRANSPORT PROTEIN"/>
    <property type="match status" value="1"/>
</dbReference>
<dbReference type="InterPro" id="IPR003352">
    <property type="entry name" value="PTS_EIIC"/>
</dbReference>
<accession>A0ABV4S3M2</accession>
<dbReference type="Pfam" id="PF02378">
    <property type="entry name" value="PTS_EIIC"/>
    <property type="match status" value="1"/>
</dbReference>
<keyword evidence="6 9" id="KW-0812">Transmembrane</keyword>
<evidence type="ECO:0000256" key="7">
    <source>
        <dbReference type="ARBA" id="ARBA00022989"/>
    </source>
</evidence>
<comment type="subcellular location">
    <subcellularLocation>
        <location evidence="1">Cell membrane</location>
        <topology evidence="1">Multi-pass membrane protein</topology>
    </subcellularLocation>
</comment>
<evidence type="ECO:0000256" key="1">
    <source>
        <dbReference type="ARBA" id="ARBA00004651"/>
    </source>
</evidence>
<evidence type="ECO:0000256" key="9">
    <source>
        <dbReference type="SAM" id="Phobius"/>
    </source>
</evidence>
<dbReference type="InterPro" id="IPR013013">
    <property type="entry name" value="PTS_EIIC_1"/>
</dbReference>
<evidence type="ECO:0000256" key="5">
    <source>
        <dbReference type="ARBA" id="ARBA00022683"/>
    </source>
</evidence>
<evidence type="ECO:0000256" key="8">
    <source>
        <dbReference type="ARBA" id="ARBA00023136"/>
    </source>
</evidence>
<dbReference type="PANTHER" id="PTHR30175:SF1">
    <property type="entry name" value="PTS SYSTEM ARBUTIN-, CELLOBIOSE-, AND SALICIN-SPECIFIC EIIBC COMPONENT-RELATED"/>
    <property type="match status" value="1"/>
</dbReference>
<dbReference type="Proteomes" id="UP001571581">
    <property type="component" value="Unassembled WGS sequence"/>
</dbReference>
<evidence type="ECO:0000256" key="2">
    <source>
        <dbReference type="ARBA" id="ARBA00022448"/>
    </source>
</evidence>
<feature type="domain" description="PTS EIIC type-1" evidence="10">
    <location>
        <begin position="60"/>
        <end position="410"/>
    </location>
</feature>
<evidence type="ECO:0000256" key="3">
    <source>
        <dbReference type="ARBA" id="ARBA00022475"/>
    </source>
</evidence>
<name>A0ABV4S3M2_9FUSO</name>
<evidence type="ECO:0000256" key="6">
    <source>
        <dbReference type="ARBA" id="ARBA00022692"/>
    </source>
</evidence>
<comment type="caution">
    <text evidence="11">The sequence shown here is derived from an EMBL/GenBank/DDBJ whole genome shotgun (WGS) entry which is preliminary data.</text>
</comment>
<keyword evidence="4" id="KW-0762">Sugar transport</keyword>
<sequence length="410" mass="44581">MGTVVSGNQQQVIIGPDVQHVYNEIRNLLSQLGNNISLEKNPSSEVSKESKKFSFDEMLDTISGIFTPILSAITGAAMIKVIVILLTITGLLKDKSQTQTILNFVSDTPFYFLPVMLSYSAAVKFKMNPMMGMLLGLMMIHPKYLEMVKLGENISFFGIPVTLATYTSTVIPIILIIWVASYVEKLSDKLSPKSIRFFLKPLLTLLIMIPLAFCMIGPLGTIAGQLLEKMLNLLQINYPWTLPIIFGAFAPVVIMFGMHYVVTIPLVITAINANGFDMIGPGFLVANMGQAGAALAIALVSKDKDFKSMSASSGLTALFGITEPAMYGVNLKLKKPFLFALSGGLLGGIICGIAGVKRVVFGPTGLATLPIFIDPKNNMNFIFAIIGLVISFITSFALTYFTYKNKNTLQ</sequence>
<keyword evidence="12" id="KW-1185">Reference proteome</keyword>
<feature type="transmembrane region" description="Helical" evidence="9">
    <location>
        <begin position="381"/>
        <end position="403"/>
    </location>
</feature>
<keyword evidence="8 9" id="KW-0472">Membrane</keyword>
<protein>
    <submittedName>
        <fullName evidence="11">PTS transporter subunit EIIC</fullName>
    </submittedName>
</protein>
<feature type="transmembrane region" description="Helical" evidence="9">
    <location>
        <begin position="239"/>
        <end position="262"/>
    </location>
</feature>
<evidence type="ECO:0000259" key="10">
    <source>
        <dbReference type="PROSITE" id="PS51103"/>
    </source>
</evidence>
<dbReference type="EMBL" id="JBGORW010000002">
    <property type="protein sequence ID" value="MFA3798950.1"/>
    <property type="molecule type" value="Genomic_DNA"/>
</dbReference>